<evidence type="ECO:0000256" key="3">
    <source>
        <dbReference type="ARBA" id="ARBA00023163"/>
    </source>
</evidence>
<protein>
    <submittedName>
        <fullName evidence="5">GntR family transcriptional regulator</fullName>
    </submittedName>
</protein>
<dbReference type="Pfam" id="PF07729">
    <property type="entry name" value="FCD"/>
    <property type="match status" value="1"/>
</dbReference>
<evidence type="ECO:0000259" key="4">
    <source>
        <dbReference type="PROSITE" id="PS50949"/>
    </source>
</evidence>
<accession>A0A2N8KGP9</accession>
<dbReference type="InterPro" id="IPR036388">
    <property type="entry name" value="WH-like_DNA-bd_sf"/>
</dbReference>
<name>A0A2N8KGP9_9BURK</name>
<comment type="caution">
    <text evidence="5">The sequence shown here is derived from an EMBL/GenBank/DDBJ whole genome shotgun (WGS) entry which is preliminary data.</text>
</comment>
<dbReference type="Gene3D" id="1.10.10.10">
    <property type="entry name" value="Winged helix-like DNA-binding domain superfamily/Winged helix DNA-binding domain"/>
    <property type="match status" value="1"/>
</dbReference>
<dbReference type="RefSeq" id="WP_102773721.1">
    <property type="nucleotide sequence ID" value="NZ_POQS01000004.1"/>
</dbReference>
<dbReference type="EMBL" id="POQS01000004">
    <property type="protein sequence ID" value="PND32604.1"/>
    <property type="molecule type" value="Genomic_DNA"/>
</dbReference>
<evidence type="ECO:0000256" key="2">
    <source>
        <dbReference type="ARBA" id="ARBA00023125"/>
    </source>
</evidence>
<dbReference type="InterPro" id="IPR008920">
    <property type="entry name" value="TF_FadR/GntR_C"/>
</dbReference>
<evidence type="ECO:0000313" key="6">
    <source>
        <dbReference type="Proteomes" id="UP000235994"/>
    </source>
</evidence>
<gene>
    <name evidence="5" type="ORF">C1I89_16240</name>
</gene>
<proteinExistence type="predicted"/>
<dbReference type="Proteomes" id="UP000235994">
    <property type="component" value="Unassembled WGS sequence"/>
</dbReference>
<sequence length="218" mass="24537">MKQAPPVVKTRATEAAYDAIEQMIATLKLEPNQPIVESDLIQMTGLGRTPIREALMRLVASGLIEQQPRRGLRVSEIRIAEHLILIETRRVLERLIAMSSARRATPEQRAKLLQHAHDMVDAASRGDLAGYMHADQALDRVNHEASRNPYAVQAIIPMIIQCRRFWYAFQHEGDLERGAQCHLMEAEGIYANDPERAMAGADALMSYLMEFTHTVIEG</sequence>
<reference evidence="5 6" key="1">
    <citation type="submission" date="2018-01" db="EMBL/GenBank/DDBJ databases">
        <title>The draft genome of an aniline degradation strain ANB-1.</title>
        <authorList>
            <person name="Zhang L."/>
            <person name="Jiang J."/>
        </authorList>
    </citation>
    <scope>NUCLEOTIDE SEQUENCE [LARGE SCALE GENOMIC DNA]</scope>
    <source>
        <strain evidence="5 6">ANB-1</strain>
    </source>
</reference>
<dbReference type="Gene3D" id="1.20.120.530">
    <property type="entry name" value="GntR ligand-binding domain-like"/>
    <property type="match status" value="1"/>
</dbReference>
<dbReference type="InterPro" id="IPR011711">
    <property type="entry name" value="GntR_C"/>
</dbReference>
<dbReference type="SUPFAM" id="SSF46785">
    <property type="entry name" value="Winged helix' DNA-binding domain"/>
    <property type="match status" value="1"/>
</dbReference>
<dbReference type="InterPro" id="IPR036390">
    <property type="entry name" value="WH_DNA-bd_sf"/>
</dbReference>
<evidence type="ECO:0000313" key="5">
    <source>
        <dbReference type="EMBL" id="PND32604.1"/>
    </source>
</evidence>
<keyword evidence="3" id="KW-0804">Transcription</keyword>
<dbReference type="PROSITE" id="PS50949">
    <property type="entry name" value="HTH_GNTR"/>
    <property type="match status" value="1"/>
</dbReference>
<dbReference type="GO" id="GO:0003700">
    <property type="term" value="F:DNA-binding transcription factor activity"/>
    <property type="evidence" value="ECO:0007669"/>
    <property type="project" value="InterPro"/>
</dbReference>
<dbReference type="PANTHER" id="PTHR43537:SF45">
    <property type="entry name" value="GNTR FAMILY REGULATORY PROTEIN"/>
    <property type="match status" value="1"/>
</dbReference>
<dbReference type="Pfam" id="PF00392">
    <property type="entry name" value="GntR"/>
    <property type="match status" value="1"/>
</dbReference>
<dbReference type="CDD" id="cd07377">
    <property type="entry name" value="WHTH_GntR"/>
    <property type="match status" value="1"/>
</dbReference>
<keyword evidence="2" id="KW-0238">DNA-binding</keyword>
<dbReference type="AlphaFoldDB" id="A0A2N8KGP9"/>
<dbReference type="GO" id="GO:0003677">
    <property type="term" value="F:DNA binding"/>
    <property type="evidence" value="ECO:0007669"/>
    <property type="project" value="UniProtKB-KW"/>
</dbReference>
<keyword evidence="1" id="KW-0805">Transcription regulation</keyword>
<organism evidence="5 6">
    <name type="scientific">Achromobacter pulmonis</name>
    <dbReference type="NCBI Taxonomy" id="1389932"/>
    <lineage>
        <taxon>Bacteria</taxon>
        <taxon>Pseudomonadati</taxon>
        <taxon>Pseudomonadota</taxon>
        <taxon>Betaproteobacteria</taxon>
        <taxon>Burkholderiales</taxon>
        <taxon>Alcaligenaceae</taxon>
        <taxon>Achromobacter</taxon>
    </lineage>
</organism>
<keyword evidence="6" id="KW-1185">Reference proteome</keyword>
<feature type="domain" description="HTH gntR-type" evidence="4">
    <location>
        <begin position="10"/>
        <end position="77"/>
    </location>
</feature>
<dbReference type="PANTHER" id="PTHR43537">
    <property type="entry name" value="TRANSCRIPTIONAL REGULATOR, GNTR FAMILY"/>
    <property type="match status" value="1"/>
</dbReference>
<evidence type="ECO:0000256" key="1">
    <source>
        <dbReference type="ARBA" id="ARBA00023015"/>
    </source>
</evidence>
<dbReference type="SMART" id="SM00345">
    <property type="entry name" value="HTH_GNTR"/>
    <property type="match status" value="1"/>
</dbReference>
<dbReference type="InterPro" id="IPR000524">
    <property type="entry name" value="Tscrpt_reg_HTH_GntR"/>
</dbReference>
<dbReference type="SUPFAM" id="SSF48008">
    <property type="entry name" value="GntR ligand-binding domain-like"/>
    <property type="match status" value="1"/>
</dbReference>